<dbReference type="GO" id="GO:0016020">
    <property type="term" value="C:membrane"/>
    <property type="evidence" value="ECO:0007669"/>
    <property type="project" value="GOC"/>
</dbReference>
<dbReference type="OrthoDB" id="9802481at2"/>
<dbReference type="PANTHER" id="PTHR34990">
    <property type="entry name" value="UDP-2,3-DIACYLGLUCOSAMINE HYDROLASE-RELATED"/>
    <property type="match status" value="1"/>
</dbReference>
<reference evidence="8 9" key="1">
    <citation type="submission" date="2019-10" db="EMBL/GenBank/DDBJ databases">
        <title>Prolixibacter strains distinguished by the presence of nitrate reductase genes were adept at nitrate-dependent anaerobic corrosion of metallic iron and carbon steel.</title>
        <authorList>
            <person name="Iino T."/>
            <person name="Shono N."/>
            <person name="Ito K."/>
            <person name="Nakamura R."/>
            <person name="Sueoka K."/>
            <person name="Harayama S."/>
            <person name="Ohkuma M."/>
        </authorList>
    </citation>
    <scope>NUCLEOTIDE SEQUENCE [LARGE SCALE GENOMIC DNA]</scope>
    <source>
        <strain evidence="8 9">JCM 13498</strain>
    </source>
</reference>
<dbReference type="GO" id="GO:0046872">
    <property type="term" value="F:metal ion binding"/>
    <property type="evidence" value="ECO:0007669"/>
    <property type="project" value="UniProtKB-KW"/>
</dbReference>
<dbReference type="CDD" id="cd07398">
    <property type="entry name" value="MPP_YbbF-LpxH"/>
    <property type="match status" value="1"/>
</dbReference>
<feature type="domain" description="Calcineurin-like phosphoesterase" evidence="7">
    <location>
        <begin position="6"/>
        <end position="211"/>
    </location>
</feature>
<name>A0A5M4AWV8_9BACT</name>
<evidence type="ECO:0000256" key="1">
    <source>
        <dbReference type="ARBA" id="ARBA00022475"/>
    </source>
</evidence>
<keyword evidence="2" id="KW-0997">Cell inner membrane</keyword>
<keyword evidence="4 8" id="KW-0378">Hydrolase</keyword>
<gene>
    <name evidence="8" type="primary">lpxH</name>
    <name evidence="8" type="ORF">PbJCM13498_12620</name>
</gene>
<keyword evidence="5" id="KW-0472">Membrane</keyword>
<proteinExistence type="predicted"/>
<dbReference type="SUPFAM" id="SSF56300">
    <property type="entry name" value="Metallo-dependent phosphatases"/>
    <property type="match status" value="1"/>
</dbReference>
<dbReference type="Pfam" id="PF00149">
    <property type="entry name" value="Metallophos"/>
    <property type="match status" value="1"/>
</dbReference>
<evidence type="ECO:0000256" key="4">
    <source>
        <dbReference type="ARBA" id="ARBA00022801"/>
    </source>
</evidence>
<dbReference type="InterPro" id="IPR029052">
    <property type="entry name" value="Metallo-depent_PP-like"/>
</dbReference>
<keyword evidence="1" id="KW-1003">Cell membrane</keyword>
<evidence type="ECO:0000256" key="5">
    <source>
        <dbReference type="ARBA" id="ARBA00023136"/>
    </source>
</evidence>
<evidence type="ECO:0000313" key="9">
    <source>
        <dbReference type="Proteomes" id="UP000391834"/>
    </source>
</evidence>
<dbReference type="InterPro" id="IPR004843">
    <property type="entry name" value="Calcineurin-like_PHP"/>
</dbReference>
<evidence type="ECO:0000313" key="8">
    <source>
        <dbReference type="EMBL" id="GET32399.1"/>
    </source>
</evidence>
<dbReference type="AlphaFoldDB" id="A0A5M4AWV8"/>
<sequence>MTSRNKIYFVSDVHLGAPALKNNREREKLFVSWLEEISRDAEMIFLMGDIFDFWFEYKRVAPRGFVRVLGKIAEITDKGIPVHFFTGNHDVWVFDYLPSETGVIVHREPFETEIKGKRFFLAHGDGLNPSDKGYMFIKSLFHNRTAQWLFSRLHPNFAFGLAHRWSKHSRLSNGIEGAKFMGEEKEEQISFARKMINEGKHVDYFVFGHRHLALEYNLNEESKLFLLGEWIREYSYGVYDGTDFRLEKIHNTPPTGKN</sequence>
<comment type="caution">
    <text evidence="8">The sequence shown here is derived from an EMBL/GenBank/DDBJ whole genome shotgun (WGS) entry which is preliminary data.</text>
</comment>
<evidence type="ECO:0000256" key="2">
    <source>
        <dbReference type="ARBA" id="ARBA00022519"/>
    </source>
</evidence>
<accession>A0A5M4AWV8</accession>
<dbReference type="Proteomes" id="UP000391834">
    <property type="component" value="Unassembled WGS sequence"/>
</dbReference>
<protein>
    <submittedName>
        <fullName evidence="8">UDP-2,3-diacylglucosamine hydrolase</fullName>
    </submittedName>
</protein>
<dbReference type="Gene3D" id="3.60.21.10">
    <property type="match status" value="1"/>
</dbReference>
<evidence type="ECO:0000256" key="3">
    <source>
        <dbReference type="ARBA" id="ARBA00022723"/>
    </source>
</evidence>
<dbReference type="GO" id="GO:0009245">
    <property type="term" value="P:lipid A biosynthetic process"/>
    <property type="evidence" value="ECO:0007669"/>
    <property type="project" value="TreeGrafter"/>
</dbReference>
<keyword evidence="3" id="KW-0479">Metal-binding</keyword>
<keyword evidence="9" id="KW-1185">Reference proteome</keyword>
<evidence type="ECO:0000256" key="6">
    <source>
        <dbReference type="ARBA" id="ARBA00023211"/>
    </source>
</evidence>
<keyword evidence="6" id="KW-0464">Manganese</keyword>
<dbReference type="PANTHER" id="PTHR34990:SF1">
    <property type="entry name" value="UDP-2,3-DIACYLGLUCOSAMINE HYDROLASE"/>
    <property type="match status" value="1"/>
</dbReference>
<organism evidence="8 9">
    <name type="scientific">Prolixibacter bellariivorans</name>
    <dbReference type="NCBI Taxonomy" id="314319"/>
    <lineage>
        <taxon>Bacteria</taxon>
        <taxon>Pseudomonadati</taxon>
        <taxon>Bacteroidota</taxon>
        <taxon>Bacteroidia</taxon>
        <taxon>Marinilabiliales</taxon>
        <taxon>Prolixibacteraceae</taxon>
        <taxon>Prolixibacter</taxon>
    </lineage>
</organism>
<dbReference type="InterPro" id="IPR043461">
    <property type="entry name" value="LpxH-like"/>
</dbReference>
<evidence type="ECO:0000259" key="7">
    <source>
        <dbReference type="Pfam" id="PF00149"/>
    </source>
</evidence>
<dbReference type="GO" id="GO:0008758">
    <property type="term" value="F:UDP-2,3-diacylglucosamine hydrolase activity"/>
    <property type="evidence" value="ECO:0007669"/>
    <property type="project" value="TreeGrafter"/>
</dbReference>
<dbReference type="EMBL" id="BLAX01000001">
    <property type="protein sequence ID" value="GET32399.1"/>
    <property type="molecule type" value="Genomic_DNA"/>
</dbReference>